<dbReference type="OrthoDB" id="6080404at2759"/>
<dbReference type="Proteomes" id="UP000182658">
    <property type="component" value="Unassembled WGS sequence"/>
</dbReference>
<evidence type="ECO:0000313" key="3">
    <source>
        <dbReference type="Proteomes" id="UP000182658"/>
    </source>
</evidence>
<keyword evidence="3" id="KW-1185">Reference proteome</keyword>
<dbReference type="STRING" id="1408157.A0A1J7I6F8"/>
<dbReference type="GO" id="GO:0005886">
    <property type="term" value="C:plasma membrane"/>
    <property type="evidence" value="ECO:0007669"/>
    <property type="project" value="TreeGrafter"/>
</dbReference>
<evidence type="ECO:0008006" key="4">
    <source>
        <dbReference type="Google" id="ProtNLM"/>
    </source>
</evidence>
<sequence length="351" mass="37914">MRAPPVRCVGCVRCSKSGQQLRVNFSNINQARIDVAEARLRGDVGESKRQGEQEREIAKIHADTAVAKTERDIERGEAEAKLATRKAAFDRDVEIARIEANRSTEAKDEELKREVAMKRAQAEIERLRAKDVVSAQISRESKQQAADAKAYEVAAQARADFEKSKQATDALAYKTKLDAAAQAQADFDRVSKATDAAAYKTKLDAEAWSAAAIKNADANLVKKLKEAEGLTAMAGAYAKLSEAFGGPAGLLQYMMIEKGTYVELAKANAAAIHGLQPKISVWNTGAQGGAGGPADGNGSQVDTMRNIYQMLPPLMTTINEQTGITLPEWQFGRLAGEMSKLEIAKQANGSK</sequence>
<dbReference type="InterPro" id="IPR027705">
    <property type="entry name" value="Flotillin_fam"/>
</dbReference>
<protein>
    <recommendedName>
        <fullName evidence="4">Flotillin domain-containing protein</fullName>
    </recommendedName>
</protein>
<comment type="similarity">
    <text evidence="1">Belongs to the band 7/mec-2 family. Flotillin subfamily.</text>
</comment>
<evidence type="ECO:0000313" key="2">
    <source>
        <dbReference type="EMBL" id="OIW23029.1"/>
    </source>
</evidence>
<accession>A0A1J7I6F8</accession>
<dbReference type="InParanoid" id="A0A1J7I6F8"/>
<dbReference type="PANTHER" id="PTHR13806:SF31">
    <property type="entry name" value="FLOTILLIN-LIKE PROTEIN 1-RELATED"/>
    <property type="match status" value="1"/>
</dbReference>
<evidence type="ECO:0000256" key="1">
    <source>
        <dbReference type="RuleBase" id="RU366054"/>
    </source>
</evidence>
<dbReference type="AlphaFoldDB" id="A0A1J7I6F8"/>
<dbReference type="PANTHER" id="PTHR13806">
    <property type="entry name" value="FLOTILLIN-RELATED"/>
    <property type="match status" value="1"/>
</dbReference>
<name>A0A1J7I6F8_9PEZI</name>
<proteinExistence type="inferred from homology"/>
<dbReference type="EMBL" id="KV875109">
    <property type="protein sequence ID" value="OIW23029.1"/>
    <property type="molecule type" value="Genomic_DNA"/>
</dbReference>
<reference evidence="2 3" key="1">
    <citation type="submission" date="2016-10" db="EMBL/GenBank/DDBJ databases">
        <title>Draft genome sequence of Coniochaeta ligniaria NRRL30616, a lignocellulolytic fungus for bioabatement of inhibitors in plant biomass hydrolysates.</title>
        <authorList>
            <consortium name="DOE Joint Genome Institute"/>
            <person name="Jimenez D.J."/>
            <person name="Hector R.E."/>
            <person name="Riley R."/>
            <person name="Sun H."/>
            <person name="Grigoriev I.V."/>
            <person name="Van Elsas J.D."/>
            <person name="Nichols N.N."/>
        </authorList>
    </citation>
    <scope>NUCLEOTIDE SEQUENCE [LARGE SCALE GENOMIC DNA]</scope>
    <source>
        <strain evidence="2 3">NRRL 30616</strain>
    </source>
</reference>
<gene>
    <name evidence="2" type="ORF">CONLIGDRAFT_637955</name>
</gene>
<organism evidence="2 3">
    <name type="scientific">Coniochaeta ligniaria NRRL 30616</name>
    <dbReference type="NCBI Taxonomy" id="1408157"/>
    <lineage>
        <taxon>Eukaryota</taxon>
        <taxon>Fungi</taxon>
        <taxon>Dikarya</taxon>
        <taxon>Ascomycota</taxon>
        <taxon>Pezizomycotina</taxon>
        <taxon>Sordariomycetes</taxon>
        <taxon>Sordariomycetidae</taxon>
        <taxon>Coniochaetales</taxon>
        <taxon>Coniochaetaceae</taxon>
        <taxon>Coniochaeta</taxon>
    </lineage>
</organism>